<evidence type="ECO:0000313" key="2">
    <source>
        <dbReference type="Proteomes" id="UP001215087"/>
    </source>
</evidence>
<protein>
    <submittedName>
        <fullName evidence="1">Uncharacterized protein</fullName>
    </submittedName>
</protein>
<organism evidence="1 2">
    <name type="scientific">Eubacterium limosum</name>
    <dbReference type="NCBI Taxonomy" id="1736"/>
    <lineage>
        <taxon>Bacteria</taxon>
        <taxon>Bacillati</taxon>
        <taxon>Bacillota</taxon>
        <taxon>Clostridia</taxon>
        <taxon>Eubacteriales</taxon>
        <taxon>Eubacteriaceae</taxon>
        <taxon>Eubacterium</taxon>
    </lineage>
</organism>
<gene>
    <name evidence="1" type="ORF">PTZ04_04415</name>
</gene>
<evidence type="ECO:0000313" key="1">
    <source>
        <dbReference type="EMBL" id="MDE1469495.1"/>
    </source>
</evidence>
<reference evidence="1 2" key="1">
    <citation type="submission" date="2023-02" db="EMBL/GenBank/DDBJ databases">
        <title>Comparative genome analysis of Eubacterium limosum species.</title>
        <authorList>
            <person name="Bak J.E."/>
        </authorList>
    </citation>
    <scope>NUCLEOTIDE SEQUENCE [LARGE SCALE GENOMIC DNA]</scope>
    <source>
        <strain evidence="1 2">KGMB01548</strain>
    </source>
</reference>
<name>A0ABT5UL26_EUBLI</name>
<comment type="caution">
    <text evidence="1">The sequence shown here is derived from an EMBL/GenBank/DDBJ whole genome shotgun (WGS) entry which is preliminary data.</text>
</comment>
<proteinExistence type="predicted"/>
<dbReference type="Proteomes" id="UP001215087">
    <property type="component" value="Unassembled WGS sequence"/>
</dbReference>
<accession>A0ABT5UL26</accession>
<dbReference type="RefSeq" id="WP_227206160.1">
    <property type="nucleotide sequence ID" value="NZ_JAJCLO010000003.1"/>
</dbReference>
<dbReference type="EMBL" id="JAQSVD010000002">
    <property type="protein sequence ID" value="MDE1469495.1"/>
    <property type="molecule type" value="Genomic_DNA"/>
</dbReference>
<keyword evidence="2" id="KW-1185">Reference proteome</keyword>
<sequence>MSFLLLKKEDIKCNIKKLSYPAKNYASELFEEYRNRLKENIPDEKASVINFKPDMNSTRYICELQKFFHFQVKENQVIINRFFVDQMTCFYKW</sequence>